<dbReference type="Pfam" id="PF14244">
    <property type="entry name" value="Retrotran_gag_3"/>
    <property type="match status" value="1"/>
</dbReference>
<dbReference type="Proteomes" id="UP000233551">
    <property type="component" value="Unassembled WGS sequence"/>
</dbReference>
<evidence type="ECO:0000313" key="2">
    <source>
        <dbReference type="EMBL" id="PKI55443.1"/>
    </source>
</evidence>
<reference evidence="2 3" key="1">
    <citation type="submission" date="2017-11" db="EMBL/GenBank/DDBJ databases">
        <title>De-novo sequencing of pomegranate (Punica granatum L.) genome.</title>
        <authorList>
            <person name="Akparov Z."/>
            <person name="Amiraslanov A."/>
            <person name="Hajiyeva S."/>
            <person name="Abbasov M."/>
            <person name="Kaur K."/>
            <person name="Hamwieh A."/>
            <person name="Solovyev V."/>
            <person name="Salamov A."/>
            <person name="Braich B."/>
            <person name="Kosarev P."/>
            <person name="Mahmoud A."/>
            <person name="Hajiyev E."/>
            <person name="Babayeva S."/>
            <person name="Izzatullayeva V."/>
            <person name="Mammadov A."/>
            <person name="Mammadov A."/>
            <person name="Sharifova S."/>
            <person name="Ojaghi J."/>
            <person name="Eynullazada K."/>
            <person name="Bayramov B."/>
            <person name="Abdulazimova A."/>
            <person name="Shahmuradov I."/>
        </authorList>
    </citation>
    <scope>NUCLEOTIDE SEQUENCE [LARGE SCALE GENOMIC DNA]</scope>
    <source>
        <strain evidence="3">cv. AG2017</strain>
        <tissue evidence="2">Leaf</tissue>
    </source>
</reference>
<evidence type="ECO:0000313" key="3">
    <source>
        <dbReference type="Proteomes" id="UP000233551"/>
    </source>
</evidence>
<accession>A0A2I0JHG0</accession>
<comment type="caution">
    <text evidence="2">The sequence shown here is derived from an EMBL/GenBank/DDBJ whole genome shotgun (WGS) entry which is preliminary data.</text>
</comment>
<dbReference type="InterPro" id="IPR029472">
    <property type="entry name" value="Copia-like_N"/>
</dbReference>
<sequence>MADGNKLPESSEVFKIKKAAEERGPIDVFSPYFLSCSNSPGAAFVSATSLLTGDNYAIWAKTVKRALRAKNKLEFINGSLEKPEQSSQDFDMCEICNNMIVSWRYKSLDKNLQASIAYINDVKEIWTDSRTSSQGEGGRETISVSQGAEVYSVACSQILNTKPHPNVSKEEKRRMEAVSMRDEKIEAAAFSARKKYPEWVHHRKGTVQEPRSGQKGKQEVYGHGSSFNWKAGSTGDDSLQAHSAAVQPVGLSEQNRNQSTVQDGPSNSAQQYPMAMAGKGARKIDTEFSAVPGLSGEQYRQLLTLFNNMKGSDRLSGMKLLHDGDSRLGCFKTHDRKLEDLTLKIPIGAGELFWWGESIVYGEYMMLVWFPWLLDQDMVNYGIVVLDILL</sequence>
<organism evidence="2 3">
    <name type="scientific">Punica granatum</name>
    <name type="common">Pomegranate</name>
    <dbReference type="NCBI Taxonomy" id="22663"/>
    <lineage>
        <taxon>Eukaryota</taxon>
        <taxon>Viridiplantae</taxon>
        <taxon>Streptophyta</taxon>
        <taxon>Embryophyta</taxon>
        <taxon>Tracheophyta</taxon>
        <taxon>Spermatophyta</taxon>
        <taxon>Magnoliopsida</taxon>
        <taxon>eudicotyledons</taxon>
        <taxon>Gunneridae</taxon>
        <taxon>Pentapetalae</taxon>
        <taxon>rosids</taxon>
        <taxon>malvids</taxon>
        <taxon>Myrtales</taxon>
        <taxon>Lythraceae</taxon>
        <taxon>Punica</taxon>
    </lineage>
</organism>
<feature type="domain" description="Retrotransposon Copia-like N-terminal" evidence="1">
    <location>
        <begin position="38"/>
        <end position="84"/>
    </location>
</feature>
<proteinExistence type="predicted"/>
<gene>
    <name evidence="2" type="ORF">CRG98_024156</name>
</gene>
<dbReference type="PANTHER" id="PTHR37610">
    <property type="entry name" value="CCHC-TYPE DOMAIN-CONTAINING PROTEIN"/>
    <property type="match status" value="1"/>
</dbReference>
<evidence type="ECO:0000259" key="1">
    <source>
        <dbReference type="Pfam" id="PF14244"/>
    </source>
</evidence>
<keyword evidence="3" id="KW-1185">Reference proteome</keyword>
<name>A0A2I0JHG0_PUNGR</name>
<dbReference type="EMBL" id="PGOL01001698">
    <property type="protein sequence ID" value="PKI55443.1"/>
    <property type="molecule type" value="Genomic_DNA"/>
</dbReference>
<protein>
    <recommendedName>
        <fullName evidence="1">Retrotransposon Copia-like N-terminal domain-containing protein</fullName>
    </recommendedName>
</protein>
<dbReference type="AlphaFoldDB" id="A0A2I0JHG0"/>
<dbReference type="PANTHER" id="PTHR37610:SF97">
    <property type="entry name" value="RETROTRANSPOSON GAG DOMAIN-CONTAINING PROTEIN"/>
    <property type="match status" value="1"/>
</dbReference>